<protein>
    <submittedName>
        <fullName evidence="2">Uncharacterized protein</fullName>
    </submittedName>
</protein>
<evidence type="ECO:0000256" key="1">
    <source>
        <dbReference type="SAM" id="Phobius"/>
    </source>
</evidence>
<accession>A0A498IAK8</accession>
<keyword evidence="1" id="KW-1133">Transmembrane helix</keyword>
<organism evidence="2 3">
    <name type="scientific">Malus domestica</name>
    <name type="common">Apple</name>
    <name type="synonym">Pyrus malus</name>
    <dbReference type="NCBI Taxonomy" id="3750"/>
    <lineage>
        <taxon>Eukaryota</taxon>
        <taxon>Viridiplantae</taxon>
        <taxon>Streptophyta</taxon>
        <taxon>Embryophyta</taxon>
        <taxon>Tracheophyta</taxon>
        <taxon>Spermatophyta</taxon>
        <taxon>Magnoliopsida</taxon>
        <taxon>eudicotyledons</taxon>
        <taxon>Gunneridae</taxon>
        <taxon>Pentapetalae</taxon>
        <taxon>rosids</taxon>
        <taxon>fabids</taxon>
        <taxon>Rosales</taxon>
        <taxon>Rosaceae</taxon>
        <taxon>Amygdaloideae</taxon>
        <taxon>Maleae</taxon>
        <taxon>Malus</taxon>
    </lineage>
</organism>
<gene>
    <name evidence="2" type="ORF">DVH24_041357</name>
</gene>
<proteinExistence type="predicted"/>
<keyword evidence="3" id="KW-1185">Reference proteome</keyword>
<dbReference type="Proteomes" id="UP000290289">
    <property type="component" value="Chromosome 13"/>
</dbReference>
<evidence type="ECO:0000313" key="2">
    <source>
        <dbReference type="EMBL" id="RXH80210.1"/>
    </source>
</evidence>
<reference evidence="2 3" key="1">
    <citation type="submission" date="2018-10" db="EMBL/GenBank/DDBJ databases">
        <title>A high-quality apple genome assembly.</title>
        <authorList>
            <person name="Hu J."/>
        </authorList>
    </citation>
    <scope>NUCLEOTIDE SEQUENCE [LARGE SCALE GENOMIC DNA]</scope>
    <source>
        <strain evidence="3">cv. HFTH1</strain>
        <tissue evidence="2">Young leaf</tissue>
    </source>
</reference>
<name>A0A498IAK8_MALDO</name>
<dbReference type="EMBL" id="RDQH01000339">
    <property type="protein sequence ID" value="RXH80210.1"/>
    <property type="molecule type" value="Genomic_DNA"/>
</dbReference>
<evidence type="ECO:0000313" key="3">
    <source>
        <dbReference type="Proteomes" id="UP000290289"/>
    </source>
</evidence>
<dbReference type="AlphaFoldDB" id="A0A498IAK8"/>
<keyword evidence="1" id="KW-0472">Membrane</keyword>
<keyword evidence="1" id="KW-0812">Transmembrane</keyword>
<sequence length="133" mass="14558">MKLIGSTMLPGTKFSNHHSAVELGRLGASENSSARFSMNIINRPLHQSPTLLIVMSFVVIGHPVDLGLWIKMLSLMKRRRKRRSSSSGDHLLRPATVILVSCHVRAIVVKHAVAVLYDGVVFGCNWGGYLPGS</sequence>
<feature type="transmembrane region" description="Helical" evidence="1">
    <location>
        <begin position="51"/>
        <end position="70"/>
    </location>
</feature>
<comment type="caution">
    <text evidence="2">The sequence shown here is derived from an EMBL/GenBank/DDBJ whole genome shotgun (WGS) entry which is preliminary data.</text>
</comment>